<feature type="compositionally biased region" description="Polar residues" evidence="1">
    <location>
        <begin position="18"/>
        <end position="32"/>
    </location>
</feature>
<evidence type="ECO:0000313" key="2">
    <source>
        <dbReference type="EMBL" id="GCC48220.1"/>
    </source>
</evidence>
<feature type="region of interest" description="Disordered" evidence="1">
    <location>
        <begin position="1"/>
        <end position="37"/>
    </location>
</feature>
<protein>
    <submittedName>
        <fullName evidence="2">Uncharacterized protein</fullName>
    </submittedName>
</protein>
<gene>
    <name evidence="2" type="ORF">chiPu_0032208</name>
</gene>
<organism evidence="2 3">
    <name type="scientific">Chiloscyllium punctatum</name>
    <name type="common">Brownbanded bambooshark</name>
    <name type="synonym">Hemiscyllium punctatum</name>
    <dbReference type="NCBI Taxonomy" id="137246"/>
    <lineage>
        <taxon>Eukaryota</taxon>
        <taxon>Metazoa</taxon>
        <taxon>Chordata</taxon>
        <taxon>Craniata</taxon>
        <taxon>Vertebrata</taxon>
        <taxon>Chondrichthyes</taxon>
        <taxon>Elasmobranchii</taxon>
        <taxon>Galeomorphii</taxon>
        <taxon>Galeoidea</taxon>
        <taxon>Orectolobiformes</taxon>
        <taxon>Hemiscylliidae</taxon>
        <taxon>Chiloscyllium</taxon>
    </lineage>
</organism>
<proteinExistence type="predicted"/>
<dbReference type="AlphaFoldDB" id="A0A401U019"/>
<dbReference type="Proteomes" id="UP000287033">
    <property type="component" value="Unassembled WGS sequence"/>
</dbReference>
<feature type="non-terminal residue" evidence="2">
    <location>
        <position position="1"/>
    </location>
</feature>
<accession>A0A401U019</accession>
<evidence type="ECO:0000313" key="3">
    <source>
        <dbReference type="Proteomes" id="UP000287033"/>
    </source>
</evidence>
<name>A0A401U019_CHIPU</name>
<sequence length="78" mass="8203">SGSGQWAGAECEWPVGQSREQVTSGLEQSGSDQWAGAEREWPVGWSRAGTVASGLEHVGVASGLEQSRSDQWAGEEQG</sequence>
<reference evidence="2 3" key="1">
    <citation type="journal article" date="2018" name="Nat. Ecol. Evol.">
        <title>Shark genomes provide insights into elasmobranch evolution and the origin of vertebrates.</title>
        <authorList>
            <person name="Hara Y"/>
            <person name="Yamaguchi K"/>
            <person name="Onimaru K"/>
            <person name="Kadota M"/>
            <person name="Koyanagi M"/>
            <person name="Keeley SD"/>
            <person name="Tatsumi K"/>
            <person name="Tanaka K"/>
            <person name="Motone F"/>
            <person name="Kageyama Y"/>
            <person name="Nozu R"/>
            <person name="Adachi N"/>
            <person name="Nishimura O"/>
            <person name="Nakagawa R"/>
            <person name="Tanegashima C"/>
            <person name="Kiyatake I"/>
            <person name="Matsumoto R"/>
            <person name="Murakumo K"/>
            <person name="Nishida K"/>
            <person name="Terakita A"/>
            <person name="Kuratani S"/>
            <person name="Sato K"/>
            <person name="Hyodo S Kuraku.S."/>
        </authorList>
    </citation>
    <scope>NUCLEOTIDE SEQUENCE [LARGE SCALE GENOMIC DNA]</scope>
</reference>
<keyword evidence="3" id="KW-1185">Reference proteome</keyword>
<dbReference type="EMBL" id="BEZZ01230493">
    <property type="protein sequence ID" value="GCC48220.1"/>
    <property type="molecule type" value="Genomic_DNA"/>
</dbReference>
<comment type="caution">
    <text evidence="2">The sequence shown here is derived from an EMBL/GenBank/DDBJ whole genome shotgun (WGS) entry which is preliminary data.</text>
</comment>
<evidence type="ECO:0000256" key="1">
    <source>
        <dbReference type="SAM" id="MobiDB-lite"/>
    </source>
</evidence>